<dbReference type="PANTHER" id="PTHR43297">
    <property type="entry name" value="OLIGOPEPTIDE TRANSPORT ATP-BINDING PROTEIN APPD"/>
    <property type="match status" value="1"/>
</dbReference>
<dbReference type="InterPro" id="IPR003439">
    <property type="entry name" value="ABC_transporter-like_ATP-bd"/>
</dbReference>
<dbReference type="PANTHER" id="PTHR43297:SF2">
    <property type="entry name" value="DIPEPTIDE TRANSPORT ATP-BINDING PROTEIN DPPD"/>
    <property type="match status" value="1"/>
</dbReference>
<dbReference type="InterPro" id="IPR027417">
    <property type="entry name" value="P-loop_NTPase"/>
</dbReference>
<proteinExistence type="inferred from homology"/>
<evidence type="ECO:0000313" key="9">
    <source>
        <dbReference type="EMBL" id="QRG70777.1"/>
    </source>
</evidence>
<keyword evidence="4" id="KW-1003">Cell membrane</keyword>
<evidence type="ECO:0000256" key="6">
    <source>
        <dbReference type="ARBA" id="ARBA00022840"/>
    </source>
</evidence>
<name>A0ABX7FYB2_BRECH</name>
<evidence type="ECO:0000256" key="1">
    <source>
        <dbReference type="ARBA" id="ARBA00004202"/>
    </source>
</evidence>
<evidence type="ECO:0000256" key="2">
    <source>
        <dbReference type="ARBA" id="ARBA00005417"/>
    </source>
</evidence>
<keyword evidence="6 9" id="KW-0067">ATP-binding</keyword>
<dbReference type="InterPro" id="IPR050388">
    <property type="entry name" value="ABC_Ni/Peptide_Import"/>
</dbReference>
<reference evidence="9 10" key="1">
    <citation type="submission" date="2021-01" db="EMBL/GenBank/DDBJ databases">
        <title>Identification of strong promoters based on the transcriptome of Brevibacillus choshinensis.</title>
        <authorList>
            <person name="Yao D."/>
            <person name="Zhang K."/>
            <person name="Wu J."/>
        </authorList>
    </citation>
    <scope>NUCLEOTIDE SEQUENCE [LARGE SCALE GENOMIC DNA]</scope>
    <source>
        <strain evidence="9 10">HPD31-SP3</strain>
    </source>
</reference>
<dbReference type="PROSITE" id="PS50893">
    <property type="entry name" value="ABC_TRANSPORTER_2"/>
    <property type="match status" value="1"/>
</dbReference>
<dbReference type="Pfam" id="PF08352">
    <property type="entry name" value="oligo_HPY"/>
    <property type="match status" value="1"/>
</dbReference>
<evidence type="ECO:0000256" key="7">
    <source>
        <dbReference type="ARBA" id="ARBA00023136"/>
    </source>
</evidence>
<comment type="subcellular location">
    <subcellularLocation>
        <location evidence="1">Cell membrane</location>
        <topology evidence="1">Peripheral membrane protein</topology>
    </subcellularLocation>
</comment>
<dbReference type="SMART" id="SM00382">
    <property type="entry name" value="AAA"/>
    <property type="match status" value="1"/>
</dbReference>
<gene>
    <name evidence="9" type="ORF">JNE38_25445</name>
</gene>
<dbReference type="Gene3D" id="3.40.50.300">
    <property type="entry name" value="P-loop containing nucleotide triphosphate hydrolases"/>
    <property type="match status" value="1"/>
</dbReference>
<dbReference type="Proteomes" id="UP000596248">
    <property type="component" value="Chromosome"/>
</dbReference>
<keyword evidence="10" id="KW-1185">Reference proteome</keyword>
<dbReference type="Pfam" id="PF00005">
    <property type="entry name" value="ABC_tran"/>
    <property type="match status" value="1"/>
</dbReference>
<evidence type="ECO:0000256" key="3">
    <source>
        <dbReference type="ARBA" id="ARBA00022448"/>
    </source>
</evidence>
<protein>
    <submittedName>
        <fullName evidence="9">ABC transporter ATP-binding protein</fullName>
    </submittedName>
</protein>
<dbReference type="InterPro" id="IPR003593">
    <property type="entry name" value="AAA+_ATPase"/>
</dbReference>
<evidence type="ECO:0000256" key="5">
    <source>
        <dbReference type="ARBA" id="ARBA00022741"/>
    </source>
</evidence>
<dbReference type="CDD" id="cd03257">
    <property type="entry name" value="ABC_NikE_OppD_transporters"/>
    <property type="match status" value="1"/>
</dbReference>
<dbReference type="GO" id="GO:0005524">
    <property type="term" value="F:ATP binding"/>
    <property type="evidence" value="ECO:0007669"/>
    <property type="project" value="UniProtKB-KW"/>
</dbReference>
<comment type="similarity">
    <text evidence="2">Belongs to the ABC transporter superfamily.</text>
</comment>
<dbReference type="NCBIfam" id="TIGR01727">
    <property type="entry name" value="oligo_HPY"/>
    <property type="match status" value="1"/>
</dbReference>
<keyword evidence="7" id="KW-0472">Membrane</keyword>
<evidence type="ECO:0000313" key="10">
    <source>
        <dbReference type="Proteomes" id="UP000596248"/>
    </source>
</evidence>
<dbReference type="PROSITE" id="PS00211">
    <property type="entry name" value="ABC_TRANSPORTER_1"/>
    <property type="match status" value="1"/>
</dbReference>
<accession>A0ABX7FYB2</accession>
<feature type="domain" description="ABC transporter" evidence="8">
    <location>
        <begin position="3"/>
        <end position="256"/>
    </location>
</feature>
<keyword evidence="3" id="KW-0813">Transport</keyword>
<evidence type="ECO:0000256" key="4">
    <source>
        <dbReference type="ARBA" id="ARBA00022475"/>
    </source>
</evidence>
<dbReference type="InterPro" id="IPR013563">
    <property type="entry name" value="Oligopep_ABC_C"/>
</dbReference>
<dbReference type="InterPro" id="IPR017871">
    <property type="entry name" value="ABC_transporter-like_CS"/>
</dbReference>
<organism evidence="9 10">
    <name type="scientific">Brevibacillus choshinensis</name>
    <dbReference type="NCBI Taxonomy" id="54911"/>
    <lineage>
        <taxon>Bacteria</taxon>
        <taxon>Bacillati</taxon>
        <taxon>Bacillota</taxon>
        <taxon>Bacilli</taxon>
        <taxon>Bacillales</taxon>
        <taxon>Paenibacillaceae</taxon>
        <taxon>Brevibacillus</taxon>
    </lineage>
</organism>
<dbReference type="EMBL" id="CP069127">
    <property type="protein sequence ID" value="QRG70777.1"/>
    <property type="molecule type" value="Genomic_DNA"/>
</dbReference>
<keyword evidence="5" id="KW-0547">Nucleotide-binding</keyword>
<dbReference type="SUPFAM" id="SSF52540">
    <property type="entry name" value="P-loop containing nucleoside triphosphate hydrolases"/>
    <property type="match status" value="1"/>
</dbReference>
<evidence type="ECO:0000259" key="8">
    <source>
        <dbReference type="PROSITE" id="PS50893"/>
    </source>
</evidence>
<sequence length="334" mass="36956">MSVKLLDVQNLKTTFHIEAGQVQAVRGISFHVNKGESIGIVGESGSGKSVSMLSLLKLLPQNAKLEADSVLFDGIELVNTDQKAMRKMLGNDIGMIFQDPMTSLNPLFTIGEQIMEPLRIHQKLSKEEARARAIEILKLVEIPSPESRLKQYPHEFSGGMRQRVMIAIALSCSPKLLIADEPTTALDVTIQAQILDLMRDLRSKLNVSIVMITHDLGVIANMCNRIVVMYGGMIVEQGTTREIFYEPKHPYTWGLLRSIPQFTEGEKQKLISIPGSPPDLLKPPAGCAFTTRCPYAMKICEKLPPPQVALTETHQAACWLMHPKAQPHAKEGVS</sequence>
<dbReference type="RefSeq" id="WP_203357741.1">
    <property type="nucleotide sequence ID" value="NZ_CP069127.1"/>
</dbReference>